<proteinExistence type="predicted"/>
<keyword evidence="3" id="KW-0812">Transmembrane</keyword>
<dbReference type="EMBL" id="JAGSCS010000004">
    <property type="protein sequence ID" value="MBR0575659.1"/>
    <property type="molecule type" value="Genomic_DNA"/>
</dbReference>
<evidence type="ECO:0000256" key="2">
    <source>
        <dbReference type="SAM" id="MobiDB-lite"/>
    </source>
</evidence>
<dbReference type="AlphaFoldDB" id="A0A941CQA5"/>
<dbReference type="InterPro" id="IPR003790">
    <property type="entry name" value="GHL10"/>
</dbReference>
<dbReference type="RefSeq" id="WP_211800189.1">
    <property type="nucleotide sequence ID" value="NZ_JAGSCS010000004.1"/>
</dbReference>
<keyword evidence="3" id="KW-0472">Membrane</keyword>
<reference evidence="5" key="1">
    <citation type="submission" date="2021-04" db="EMBL/GenBank/DDBJ databases">
        <title>Proteiniclasticum sedimins sp. nov., an obligate anaerobic bacterium isolated from anaerobic sludge.</title>
        <authorList>
            <person name="Liu J."/>
        </authorList>
    </citation>
    <scope>NUCLEOTIDE SEQUENCE</scope>
    <source>
        <strain evidence="5">BAD-10</strain>
    </source>
</reference>
<comment type="caution">
    <text evidence="5">The sequence shown here is derived from an EMBL/GenBank/DDBJ whole genome shotgun (WGS) entry which is preliminary data.</text>
</comment>
<evidence type="ECO:0000313" key="6">
    <source>
        <dbReference type="Proteomes" id="UP000675379"/>
    </source>
</evidence>
<gene>
    <name evidence="5" type="ORF">KCG48_04805</name>
</gene>
<dbReference type="Pfam" id="PF02638">
    <property type="entry name" value="GHL10"/>
    <property type="match status" value="1"/>
</dbReference>
<dbReference type="SUPFAM" id="SSF51445">
    <property type="entry name" value="(Trans)glycosidases"/>
    <property type="match status" value="1"/>
</dbReference>
<protein>
    <submittedName>
        <fullName evidence="5">Family 10 glycosylhydrolase</fullName>
    </submittedName>
</protein>
<evidence type="ECO:0000256" key="1">
    <source>
        <dbReference type="ARBA" id="ARBA00022729"/>
    </source>
</evidence>
<keyword evidence="6" id="KW-1185">Reference proteome</keyword>
<evidence type="ECO:0000256" key="3">
    <source>
        <dbReference type="SAM" id="Phobius"/>
    </source>
</evidence>
<dbReference type="InterPro" id="IPR017853">
    <property type="entry name" value="GH"/>
</dbReference>
<dbReference type="PANTHER" id="PTHR43405:SF1">
    <property type="entry name" value="GLYCOSYL HYDROLASE DIGH"/>
    <property type="match status" value="1"/>
</dbReference>
<keyword evidence="3" id="KW-1133">Transmembrane helix</keyword>
<dbReference type="Proteomes" id="UP000675379">
    <property type="component" value="Unassembled WGS sequence"/>
</dbReference>
<feature type="compositionally biased region" description="Low complexity" evidence="2">
    <location>
        <begin position="9"/>
        <end position="20"/>
    </location>
</feature>
<name>A0A941CQA5_9CLOT</name>
<evidence type="ECO:0000313" key="5">
    <source>
        <dbReference type="EMBL" id="MBR0575659.1"/>
    </source>
</evidence>
<dbReference type="PANTHER" id="PTHR43405">
    <property type="entry name" value="GLYCOSYL HYDROLASE DIGH"/>
    <property type="match status" value="1"/>
</dbReference>
<dbReference type="InterPro" id="IPR052177">
    <property type="entry name" value="Divisome_Glycosyl_Hydrolase"/>
</dbReference>
<keyword evidence="1" id="KW-0732">Signal</keyword>
<organism evidence="5 6">
    <name type="scientific">Proteiniclasticum sediminis</name>
    <dbReference type="NCBI Taxonomy" id="2804028"/>
    <lineage>
        <taxon>Bacteria</taxon>
        <taxon>Bacillati</taxon>
        <taxon>Bacillota</taxon>
        <taxon>Clostridia</taxon>
        <taxon>Eubacteriales</taxon>
        <taxon>Clostridiaceae</taxon>
        <taxon>Proteiniclasticum</taxon>
    </lineage>
</organism>
<evidence type="ECO:0000259" key="4">
    <source>
        <dbReference type="Pfam" id="PF02638"/>
    </source>
</evidence>
<dbReference type="Gene3D" id="3.20.20.80">
    <property type="entry name" value="Glycosidases"/>
    <property type="match status" value="1"/>
</dbReference>
<feature type="region of interest" description="Disordered" evidence="2">
    <location>
        <begin position="57"/>
        <end position="79"/>
    </location>
</feature>
<feature type="region of interest" description="Disordered" evidence="2">
    <location>
        <begin position="1"/>
        <end position="25"/>
    </location>
</feature>
<feature type="domain" description="Glycosyl hydrolase-like 10" evidence="4">
    <location>
        <begin position="98"/>
        <end position="433"/>
    </location>
</feature>
<sequence length="608" mass="69055">MFHPHPPSLEESSSPHPLLEAHGQKRRRKSRFTRLALFLYLALVLPLGCMALPQAPGTPVETPVESPGETPVETPQEPEDPVTLFPVVKDPASPKYQFRAAWLPSVRNLDFPAKPGMTAAELKEAFRKILDVYELYHLNAVILQVRPSGDALYPSELNPPSVYVTGNPEGTLPFDLLEFAVTETHKRGMEFHAWFNPFRVTVEKNSASTEEILQGLSSRNYARLHPETVLRFDDRLFLNPGLPEVQKFVQDSILEVVTKYDIDAVHLDDYFYPYRSSRQNETGQTVPYLFGDDGEDAETFAAYGEGFTDIRQWRRENTYRFIKNLSAGIKEQKPYVKLGISPFGIWGHAEETQGLGSNTPVTSSETYAHTVFIDTRRWVKEELIDYILPQIYWNFGETAAPYDTLASWWAQVVEGTRVNLYIGHALYKVYDNVKSPLWKGDEIMVQQLDYNKSLPAIKGSAFFSFRHLTPQHEEFKKNAAGKASLVKNTEALKDAFTLPALIPVSAKVTPTEVPPPDHVRWENGTLSFQNGYTEFDELKKPKYFLVYQFPKEDVDPENPAYIYRKLAADPQTLTYTVNQLDSAKYRYGVSAVNRLHEESPVALLPEAP</sequence>
<accession>A0A941CQA5</accession>
<feature type="transmembrane region" description="Helical" evidence="3">
    <location>
        <begin position="35"/>
        <end position="53"/>
    </location>
</feature>